<evidence type="ECO:0000259" key="6">
    <source>
        <dbReference type="PROSITE" id="PS50240"/>
    </source>
</evidence>
<dbReference type="InterPro" id="IPR001314">
    <property type="entry name" value="Peptidase_S1A"/>
</dbReference>
<dbReference type="Proteomes" id="UP000014500">
    <property type="component" value="Unassembled WGS sequence"/>
</dbReference>
<keyword evidence="4" id="KW-1015">Disulfide bond</keyword>
<reference evidence="7" key="2">
    <citation type="submission" date="2015-02" db="UniProtKB">
        <authorList>
            <consortium name="EnsemblMetazoa"/>
        </authorList>
    </citation>
    <scope>IDENTIFICATION</scope>
</reference>
<dbReference type="PANTHER" id="PTHR24252:SF7">
    <property type="entry name" value="HYALIN"/>
    <property type="match status" value="1"/>
</dbReference>
<sequence length="528" mass="57279">MTLKTFYKRQSGSTCECGVGDRKRIVGGSQAHQNAYPWLVAIYWTSGDLICGGSVINPNYVLSASHCFPGVKANDIFVVLGDYDRGTTADGPATQMVVEKIIMHERFGLATKVDSDIALVKTRDTIAFSEKIQPICLPTPAEIFIGQTGVVAGWGTTTFGGTESNMLLEINVPILKDDICKENFTKFYDSSNMMCAGHLEGGKDACQGDSGGPLVIPDKHDIYTVAGVISYGRGCATVGYPGVYAKVTSFLSWINEKTTGSPICRKPNKEPKATCGEANNHPRINKRIAGGLNTSPHQYPWTAVLIITRNGRNQLRCGATILSESWIVTSGRCVYGVQMTDLSVVVGEYDIKKYDGTEVQRFFDSVYIHPNFDSNSAFTHDIALLKVKTPLVFDQNISPVCLPPKSWDEASLIRVEGVATGWGTNSKGEGIEQQVFMQIISNQKCRVSYGPGLTSAYLCAGGIKGEDICNQDFGGQFSVTSIDGLYRLVGISAFSEKDNCGNGHPAGFTRITAYLNWIHQTAGLVIDE</sequence>
<feature type="domain" description="Peptidase S1" evidence="6">
    <location>
        <begin position="25"/>
        <end position="259"/>
    </location>
</feature>
<dbReference type="EMBL" id="AFFK01019063">
    <property type="status" value="NOT_ANNOTATED_CDS"/>
    <property type="molecule type" value="Genomic_DNA"/>
</dbReference>
<dbReference type="GO" id="GO:0004252">
    <property type="term" value="F:serine-type endopeptidase activity"/>
    <property type="evidence" value="ECO:0007669"/>
    <property type="project" value="InterPro"/>
</dbReference>
<dbReference type="SUPFAM" id="SSF50494">
    <property type="entry name" value="Trypsin-like serine proteases"/>
    <property type="match status" value="2"/>
</dbReference>
<dbReference type="EnsemblMetazoa" id="SMAR004270-RA">
    <property type="protein sequence ID" value="SMAR004270-PA"/>
    <property type="gene ID" value="SMAR004270"/>
</dbReference>
<accession>T1IT26</accession>
<dbReference type="InterPro" id="IPR018114">
    <property type="entry name" value="TRYPSIN_HIS"/>
</dbReference>
<dbReference type="FunFam" id="2.40.10.10:FF:000006">
    <property type="entry name" value="Serine proteinase stubble"/>
    <property type="match status" value="1"/>
</dbReference>
<dbReference type="Gene3D" id="2.40.10.10">
    <property type="entry name" value="Trypsin-like serine proteases"/>
    <property type="match status" value="2"/>
</dbReference>
<dbReference type="InterPro" id="IPR043504">
    <property type="entry name" value="Peptidase_S1_PA_chymotrypsin"/>
</dbReference>
<evidence type="ECO:0000313" key="7">
    <source>
        <dbReference type="EnsemblMetazoa" id="SMAR004270-PA"/>
    </source>
</evidence>
<protein>
    <recommendedName>
        <fullName evidence="6">Peptidase S1 domain-containing protein</fullName>
    </recommendedName>
</protein>
<evidence type="ECO:0000256" key="2">
    <source>
        <dbReference type="ARBA" id="ARBA00022801"/>
    </source>
</evidence>
<keyword evidence="3 5" id="KW-0720">Serine protease</keyword>
<organism evidence="7 8">
    <name type="scientific">Strigamia maritima</name>
    <name type="common">European centipede</name>
    <name type="synonym">Geophilus maritimus</name>
    <dbReference type="NCBI Taxonomy" id="126957"/>
    <lineage>
        <taxon>Eukaryota</taxon>
        <taxon>Metazoa</taxon>
        <taxon>Ecdysozoa</taxon>
        <taxon>Arthropoda</taxon>
        <taxon>Myriapoda</taxon>
        <taxon>Chilopoda</taxon>
        <taxon>Pleurostigmophora</taxon>
        <taxon>Geophilomorpha</taxon>
        <taxon>Linotaeniidae</taxon>
        <taxon>Strigamia</taxon>
    </lineage>
</organism>
<dbReference type="PROSITE" id="PS50240">
    <property type="entry name" value="TRYPSIN_DOM"/>
    <property type="match status" value="2"/>
</dbReference>
<name>T1IT26_STRMM</name>
<dbReference type="FunFam" id="2.40.10.10:FF:000068">
    <property type="entry name" value="transmembrane protease serine 2"/>
    <property type="match status" value="1"/>
</dbReference>
<evidence type="ECO:0000256" key="4">
    <source>
        <dbReference type="ARBA" id="ARBA00023157"/>
    </source>
</evidence>
<dbReference type="InterPro" id="IPR009003">
    <property type="entry name" value="Peptidase_S1_PA"/>
</dbReference>
<dbReference type="InterPro" id="IPR001254">
    <property type="entry name" value="Trypsin_dom"/>
</dbReference>
<dbReference type="STRING" id="126957.T1IT26"/>
<dbReference type="InterPro" id="IPR033116">
    <property type="entry name" value="TRYPSIN_SER"/>
</dbReference>
<dbReference type="eggNOG" id="KOG3627">
    <property type="taxonomic scope" value="Eukaryota"/>
</dbReference>
<evidence type="ECO:0000313" key="8">
    <source>
        <dbReference type="Proteomes" id="UP000014500"/>
    </source>
</evidence>
<dbReference type="OMA" id="TFEMFAL"/>
<dbReference type="PROSITE" id="PS00135">
    <property type="entry name" value="TRYPSIN_SER"/>
    <property type="match status" value="1"/>
</dbReference>
<feature type="domain" description="Peptidase S1" evidence="6">
    <location>
        <begin position="288"/>
        <end position="523"/>
    </location>
</feature>
<proteinExistence type="predicted"/>
<dbReference type="Pfam" id="PF00089">
    <property type="entry name" value="Trypsin"/>
    <property type="match status" value="2"/>
</dbReference>
<dbReference type="PROSITE" id="PS00134">
    <property type="entry name" value="TRYPSIN_HIS"/>
    <property type="match status" value="1"/>
</dbReference>
<dbReference type="SMART" id="SM00020">
    <property type="entry name" value="Tryp_SPc"/>
    <property type="match status" value="2"/>
</dbReference>
<evidence type="ECO:0000256" key="3">
    <source>
        <dbReference type="ARBA" id="ARBA00022825"/>
    </source>
</evidence>
<dbReference type="AlphaFoldDB" id="T1IT26"/>
<dbReference type="HOGENOM" id="CLU_004497_5_2_1"/>
<evidence type="ECO:0000256" key="1">
    <source>
        <dbReference type="ARBA" id="ARBA00022670"/>
    </source>
</evidence>
<keyword evidence="1 5" id="KW-0645">Protease</keyword>
<dbReference type="PhylomeDB" id="T1IT26"/>
<dbReference type="PRINTS" id="PR00722">
    <property type="entry name" value="CHYMOTRYPSIN"/>
</dbReference>
<keyword evidence="8" id="KW-1185">Reference proteome</keyword>
<evidence type="ECO:0000256" key="5">
    <source>
        <dbReference type="RuleBase" id="RU363034"/>
    </source>
</evidence>
<dbReference type="CDD" id="cd00190">
    <property type="entry name" value="Tryp_SPc"/>
    <property type="match status" value="2"/>
</dbReference>
<reference evidence="8" key="1">
    <citation type="submission" date="2011-05" db="EMBL/GenBank/DDBJ databases">
        <authorList>
            <person name="Richards S.R."/>
            <person name="Qu J."/>
            <person name="Jiang H."/>
            <person name="Jhangiani S.N."/>
            <person name="Agravi P."/>
            <person name="Goodspeed R."/>
            <person name="Gross S."/>
            <person name="Mandapat C."/>
            <person name="Jackson L."/>
            <person name="Mathew T."/>
            <person name="Pu L."/>
            <person name="Thornton R."/>
            <person name="Saada N."/>
            <person name="Wilczek-Boney K.B."/>
            <person name="Lee S."/>
            <person name="Kovar C."/>
            <person name="Wu Y."/>
            <person name="Scherer S.E."/>
            <person name="Worley K.C."/>
            <person name="Muzny D.M."/>
            <person name="Gibbs R."/>
        </authorList>
    </citation>
    <scope>NUCLEOTIDE SEQUENCE</scope>
    <source>
        <strain evidence="8">Brora</strain>
    </source>
</reference>
<dbReference type="PANTHER" id="PTHR24252">
    <property type="entry name" value="ACROSIN-RELATED"/>
    <property type="match status" value="1"/>
</dbReference>
<keyword evidence="2 5" id="KW-0378">Hydrolase</keyword>
<dbReference type="GO" id="GO:0006508">
    <property type="term" value="P:proteolysis"/>
    <property type="evidence" value="ECO:0007669"/>
    <property type="project" value="UniProtKB-KW"/>
</dbReference>